<proteinExistence type="predicted"/>
<gene>
    <name evidence="1" type="ORF">QFC20_007463</name>
</gene>
<reference evidence="1" key="1">
    <citation type="submission" date="2023-04" db="EMBL/GenBank/DDBJ databases">
        <title>Draft Genome sequencing of Naganishia species isolated from polar environments using Oxford Nanopore Technology.</title>
        <authorList>
            <person name="Leo P."/>
            <person name="Venkateswaran K."/>
        </authorList>
    </citation>
    <scope>NUCLEOTIDE SEQUENCE</scope>
    <source>
        <strain evidence="1">MNA-CCFEE 5262</strain>
    </source>
</reference>
<sequence>MNSPIRPNASAPTIPPTIPPIAPPDKPDFVLEALSLFAEMTVTADVDAAAAEVFETEEELLCMLEIGVLENASVEDGDELLDALEDAEEDDDGLVEVLDGPEEEAEEDLVDALEDTEEADGVDADEEAGAEDADVEDLDCAADVRPDTPAHVQVPWNRAS</sequence>
<dbReference type="Proteomes" id="UP001230649">
    <property type="component" value="Unassembled WGS sequence"/>
</dbReference>
<dbReference type="EMBL" id="JASBWS010000183">
    <property type="protein sequence ID" value="KAJ9092128.1"/>
    <property type="molecule type" value="Genomic_DNA"/>
</dbReference>
<name>A0ACC2UZ60_9TREE</name>
<evidence type="ECO:0000313" key="2">
    <source>
        <dbReference type="Proteomes" id="UP001230649"/>
    </source>
</evidence>
<keyword evidence="2" id="KW-1185">Reference proteome</keyword>
<protein>
    <submittedName>
        <fullName evidence="1">Uncharacterized protein</fullName>
    </submittedName>
</protein>
<organism evidence="1 2">
    <name type="scientific">Naganishia adeliensis</name>
    <dbReference type="NCBI Taxonomy" id="92952"/>
    <lineage>
        <taxon>Eukaryota</taxon>
        <taxon>Fungi</taxon>
        <taxon>Dikarya</taxon>
        <taxon>Basidiomycota</taxon>
        <taxon>Agaricomycotina</taxon>
        <taxon>Tremellomycetes</taxon>
        <taxon>Filobasidiales</taxon>
        <taxon>Filobasidiaceae</taxon>
        <taxon>Naganishia</taxon>
    </lineage>
</organism>
<accession>A0ACC2UZ60</accession>
<comment type="caution">
    <text evidence="1">The sequence shown here is derived from an EMBL/GenBank/DDBJ whole genome shotgun (WGS) entry which is preliminary data.</text>
</comment>
<evidence type="ECO:0000313" key="1">
    <source>
        <dbReference type="EMBL" id="KAJ9092128.1"/>
    </source>
</evidence>